<dbReference type="PANTHER" id="PTHR43781">
    <property type="entry name" value="SACCHAROPINE DEHYDROGENASE"/>
    <property type="match status" value="1"/>
</dbReference>
<accession>A0ABS5J782</accession>
<proteinExistence type="predicted"/>
<evidence type="ECO:0000313" key="2">
    <source>
        <dbReference type="EMBL" id="MBS0030297.1"/>
    </source>
</evidence>
<dbReference type="PANTHER" id="PTHR43781:SF1">
    <property type="entry name" value="SACCHAROPINE DEHYDROGENASE"/>
    <property type="match status" value="1"/>
</dbReference>
<sequence length="357" mass="39231">MQQNSFLLYGANGYTGELIARYAAQYDLQPILAGRREAPLKELSNRLELPYKVISLDDTTALIQALKEVKFVIHAAGPFHLTARPMVEACIQAGAHYLDINGDIGVFEMLREYDQAAREAGIMVLPGAGFDVVPTDCIAVLLKTLMPDASDLKLAFAASGAGVSHGTAMSMAYKLGEGGAVRRGGRILHAPLGHQGRWIDFGSKKLFTMSIPWGDVSTAYFSTRIPNITSYTAISINIYRLLKLQGLFNWLLRTPLMRNFIKKKIDRRPAGPTDAMRSEAYSLVWGQVYNTAGRKATVKLSCPDGYTVTMHSCLLIAQKIFNDQWKPGYQTPGTAYGAAFVMELPGVEREIITAAHH</sequence>
<evidence type="ECO:0000313" key="3">
    <source>
        <dbReference type="Proteomes" id="UP000676386"/>
    </source>
</evidence>
<dbReference type="RefSeq" id="WP_211975432.1">
    <property type="nucleotide sequence ID" value="NZ_CBFHAM010000004.1"/>
</dbReference>
<organism evidence="2 3">
    <name type="scientific">Chitinophaga hostae</name>
    <dbReference type="NCBI Taxonomy" id="2831022"/>
    <lineage>
        <taxon>Bacteria</taxon>
        <taxon>Pseudomonadati</taxon>
        <taxon>Bacteroidota</taxon>
        <taxon>Chitinophagia</taxon>
        <taxon>Chitinophagales</taxon>
        <taxon>Chitinophagaceae</taxon>
        <taxon>Chitinophaga</taxon>
    </lineage>
</organism>
<comment type="caution">
    <text evidence="2">The sequence shown here is derived from an EMBL/GenBank/DDBJ whole genome shotgun (WGS) entry which is preliminary data.</text>
</comment>
<reference evidence="2 3" key="1">
    <citation type="submission" date="2021-04" db="EMBL/GenBank/DDBJ databases">
        <title>Chitinophaga sp. nov., isolated from the rhizosphere soil.</title>
        <authorList>
            <person name="He S."/>
        </authorList>
    </citation>
    <scope>NUCLEOTIDE SEQUENCE [LARGE SCALE GENOMIC DNA]</scope>
    <source>
        <strain evidence="2 3">2R12</strain>
    </source>
</reference>
<dbReference type="SUPFAM" id="SSF51735">
    <property type="entry name" value="NAD(P)-binding Rossmann-fold domains"/>
    <property type="match status" value="1"/>
</dbReference>
<protein>
    <submittedName>
        <fullName evidence="2">Saccharopine dehydrogenase NADP-binding domain-containing protein</fullName>
    </submittedName>
</protein>
<dbReference type="Gene3D" id="3.40.50.720">
    <property type="entry name" value="NAD(P)-binding Rossmann-like Domain"/>
    <property type="match status" value="1"/>
</dbReference>
<dbReference type="EMBL" id="JAGTXB010000013">
    <property type="protein sequence ID" value="MBS0030297.1"/>
    <property type="molecule type" value="Genomic_DNA"/>
</dbReference>
<dbReference type="InterPro" id="IPR005097">
    <property type="entry name" value="Sacchrp_dh_NADP-bd"/>
</dbReference>
<dbReference type="Proteomes" id="UP000676386">
    <property type="component" value="Unassembled WGS sequence"/>
</dbReference>
<name>A0ABS5J782_9BACT</name>
<gene>
    <name evidence="2" type="ORF">KE626_23430</name>
</gene>
<evidence type="ECO:0000259" key="1">
    <source>
        <dbReference type="Pfam" id="PF03435"/>
    </source>
</evidence>
<dbReference type="InterPro" id="IPR036291">
    <property type="entry name" value="NAD(P)-bd_dom_sf"/>
</dbReference>
<keyword evidence="3" id="KW-1185">Reference proteome</keyword>
<feature type="domain" description="Saccharopine dehydrogenase NADP binding" evidence="1">
    <location>
        <begin position="7"/>
        <end position="125"/>
    </location>
</feature>
<dbReference type="Pfam" id="PF03435">
    <property type="entry name" value="Sacchrp_dh_NADP"/>
    <property type="match status" value="1"/>
</dbReference>